<evidence type="ECO:0000256" key="1">
    <source>
        <dbReference type="ARBA" id="ARBA00022729"/>
    </source>
</evidence>
<evidence type="ECO:0000313" key="5">
    <source>
        <dbReference type="EMBL" id="CCX31548.1"/>
    </source>
</evidence>
<evidence type="ECO:0000256" key="2">
    <source>
        <dbReference type="SAM" id="MobiDB-lite"/>
    </source>
</evidence>
<keyword evidence="1" id="KW-0732">Signal</keyword>
<keyword evidence="3" id="KW-0812">Transmembrane</keyword>
<organism evidence="5 6">
    <name type="scientific">Pyronema omphalodes (strain CBS 100304)</name>
    <name type="common">Pyronema confluens</name>
    <dbReference type="NCBI Taxonomy" id="1076935"/>
    <lineage>
        <taxon>Eukaryota</taxon>
        <taxon>Fungi</taxon>
        <taxon>Dikarya</taxon>
        <taxon>Ascomycota</taxon>
        <taxon>Pezizomycotina</taxon>
        <taxon>Pezizomycetes</taxon>
        <taxon>Pezizales</taxon>
        <taxon>Pyronemataceae</taxon>
        <taxon>Pyronema</taxon>
    </lineage>
</organism>
<protein>
    <submittedName>
        <fullName evidence="5">Similar to EG45-like domain containing protein acc. no. Q9ZP41</fullName>
    </submittedName>
</protein>
<dbReference type="EMBL" id="HF935604">
    <property type="protein sequence ID" value="CCX31548.1"/>
    <property type="molecule type" value="Genomic_DNA"/>
</dbReference>
<gene>
    <name evidence="5" type="ORF">PCON_10897</name>
</gene>
<dbReference type="SUPFAM" id="SSF50685">
    <property type="entry name" value="Barwin-like endoglucanases"/>
    <property type="match status" value="1"/>
</dbReference>
<accession>U4LHZ7</accession>
<feature type="compositionally biased region" description="Low complexity" evidence="2">
    <location>
        <begin position="207"/>
        <end position="261"/>
    </location>
</feature>
<keyword evidence="6" id="KW-1185">Reference proteome</keyword>
<feature type="transmembrane region" description="Helical" evidence="3">
    <location>
        <begin position="46"/>
        <end position="68"/>
    </location>
</feature>
<dbReference type="InterPro" id="IPR051477">
    <property type="entry name" value="Expansin_CellWall"/>
</dbReference>
<name>U4LHZ7_PYROM</name>
<dbReference type="InterPro" id="IPR036908">
    <property type="entry name" value="RlpA-like_sf"/>
</dbReference>
<dbReference type="InterPro" id="IPR009009">
    <property type="entry name" value="RlpA-like_DPBB"/>
</dbReference>
<keyword evidence="3" id="KW-1133">Transmembrane helix</keyword>
<proteinExistence type="predicted"/>
<feature type="compositionally biased region" description="Gly residues" evidence="2">
    <location>
        <begin position="262"/>
        <end position="272"/>
    </location>
</feature>
<dbReference type="PANTHER" id="PTHR31836:SF21">
    <property type="entry name" value="EXPANSIN-LIKE PROTEIN 7"/>
    <property type="match status" value="1"/>
</dbReference>
<dbReference type="OrthoDB" id="623670at2759"/>
<reference evidence="5 6" key="1">
    <citation type="journal article" date="2013" name="PLoS Genet.">
        <title>The genome and development-dependent transcriptomes of Pyronema confluens: a window into fungal evolution.</title>
        <authorList>
            <person name="Traeger S."/>
            <person name="Altegoer F."/>
            <person name="Freitag M."/>
            <person name="Gabaldon T."/>
            <person name="Kempken F."/>
            <person name="Kumar A."/>
            <person name="Marcet-Houben M."/>
            <person name="Poggeler S."/>
            <person name="Stajich J.E."/>
            <person name="Nowrousian M."/>
        </authorList>
    </citation>
    <scope>NUCLEOTIDE SEQUENCE [LARGE SCALE GENOMIC DNA]</scope>
    <source>
        <strain evidence="6">CBS 100304</strain>
        <tissue evidence="5">Vegetative mycelium</tissue>
    </source>
</reference>
<sequence length="461" mass="48235">MVRRLSEFKQKLHPNAKLRAWYQSHTFGGTTKAKSLKILGFSKQNFYYVAAGVAALLIIAAVGGGIGVKTSLRSAKIQGANEGIVGQPAVAKTTQSRVRTLVSNGQTILKTETTAYVTTFTRGAGITQVVTTNEKGEKTTVQASMKLITNSEGSFETQTLIGSLTLVPGQGGVSEQTIVFGEPSVITNDQGQLITTTVFNTDNSQPTGGTAKDSTTAAATATPGASPTGATTGAASTNTAAATSTAATSSKSDAKPSTSASPGGGDGGGGGGEEFEGEATFYAPGLGSCGTDATDADYVAALSKVLFDATGVKNSNANPYCGRKALVKAAGGKRRRWDNLWNMTTHGSENWEKSRSERWSRRSMISAGTDGLDHPTRAWNRTKNRGWDIQFEEPAPPGITPPPGPETDLWERQAGGGGVTITVVDRCPVCKQYDLDLSPAAYNVLGNPDAGRIAIKWKWLD</sequence>
<dbReference type="Proteomes" id="UP000018144">
    <property type="component" value="Unassembled WGS sequence"/>
</dbReference>
<feature type="region of interest" description="Disordered" evidence="2">
    <location>
        <begin position="199"/>
        <end position="278"/>
    </location>
</feature>
<evidence type="ECO:0000313" key="6">
    <source>
        <dbReference type="Proteomes" id="UP000018144"/>
    </source>
</evidence>
<keyword evidence="3" id="KW-0472">Membrane</keyword>
<dbReference type="CDD" id="cd22191">
    <property type="entry name" value="DPBB_RlpA_EXP_N-like"/>
    <property type="match status" value="1"/>
</dbReference>
<dbReference type="Pfam" id="PF03330">
    <property type="entry name" value="DPBB_1"/>
    <property type="match status" value="1"/>
</dbReference>
<dbReference type="AlphaFoldDB" id="U4LHZ7"/>
<dbReference type="Gene3D" id="2.40.40.10">
    <property type="entry name" value="RlpA-like domain"/>
    <property type="match status" value="2"/>
</dbReference>
<evidence type="ECO:0000256" key="3">
    <source>
        <dbReference type="SAM" id="Phobius"/>
    </source>
</evidence>
<dbReference type="eggNOG" id="ENOG502RU8Q">
    <property type="taxonomic scope" value="Eukaryota"/>
</dbReference>
<dbReference type="STRING" id="1076935.U4LHZ7"/>
<feature type="domain" description="RlpA-like protein double-psi beta-barrel" evidence="4">
    <location>
        <begin position="414"/>
        <end position="456"/>
    </location>
</feature>
<evidence type="ECO:0000259" key="4">
    <source>
        <dbReference type="Pfam" id="PF03330"/>
    </source>
</evidence>
<dbReference type="OMA" id="CGFRRKN"/>
<dbReference type="PANTHER" id="PTHR31836">
    <property type="match status" value="1"/>
</dbReference>